<dbReference type="PANTHER" id="PTHR33048">
    <property type="entry name" value="PTH11-LIKE INTEGRAL MEMBRANE PROTEIN (AFU_ORTHOLOGUE AFUA_5G11245)"/>
    <property type="match status" value="1"/>
</dbReference>
<evidence type="ECO:0000256" key="1">
    <source>
        <dbReference type="ARBA" id="ARBA00004141"/>
    </source>
</evidence>
<feature type="region of interest" description="Disordered" evidence="6">
    <location>
        <begin position="294"/>
        <end position="327"/>
    </location>
</feature>
<evidence type="ECO:0000256" key="4">
    <source>
        <dbReference type="ARBA" id="ARBA00023136"/>
    </source>
</evidence>
<keyword evidence="4 7" id="KW-0472">Membrane</keyword>
<feature type="transmembrane region" description="Helical" evidence="7">
    <location>
        <begin position="22"/>
        <end position="44"/>
    </location>
</feature>
<feature type="compositionally biased region" description="Basic and acidic residues" evidence="6">
    <location>
        <begin position="310"/>
        <end position="321"/>
    </location>
</feature>
<dbReference type="OrthoDB" id="3529975at2759"/>
<keyword evidence="2 7" id="KW-0812">Transmembrane</keyword>
<feature type="domain" description="Rhodopsin" evidence="8">
    <location>
        <begin position="40"/>
        <end position="282"/>
    </location>
</feature>
<dbReference type="GO" id="GO:0016020">
    <property type="term" value="C:membrane"/>
    <property type="evidence" value="ECO:0007669"/>
    <property type="project" value="UniProtKB-SubCell"/>
</dbReference>
<dbReference type="Proteomes" id="UP000800094">
    <property type="component" value="Unassembled WGS sequence"/>
</dbReference>
<feature type="compositionally biased region" description="Polar residues" evidence="6">
    <location>
        <begin position="294"/>
        <end position="303"/>
    </location>
</feature>
<feature type="transmembrane region" description="Helical" evidence="7">
    <location>
        <begin position="56"/>
        <end position="79"/>
    </location>
</feature>
<evidence type="ECO:0000259" key="8">
    <source>
        <dbReference type="Pfam" id="PF20684"/>
    </source>
</evidence>
<feature type="transmembrane region" description="Helical" evidence="7">
    <location>
        <begin position="219"/>
        <end position="238"/>
    </location>
</feature>
<proteinExistence type="inferred from homology"/>
<evidence type="ECO:0000313" key="10">
    <source>
        <dbReference type="Proteomes" id="UP000800094"/>
    </source>
</evidence>
<dbReference type="Pfam" id="PF20684">
    <property type="entry name" value="Fung_rhodopsin"/>
    <property type="match status" value="1"/>
</dbReference>
<gene>
    <name evidence="9" type="ORF">BU26DRAFT_482823</name>
</gene>
<dbReference type="InterPro" id="IPR049326">
    <property type="entry name" value="Rhodopsin_dom_fungi"/>
</dbReference>
<accession>A0A6A6IKC3</accession>
<evidence type="ECO:0000256" key="7">
    <source>
        <dbReference type="SAM" id="Phobius"/>
    </source>
</evidence>
<dbReference type="PANTHER" id="PTHR33048:SF47">
    <property type="entry name" value="INTEGRAL MEMBRANE PROTEIN-RELATED"/>
    <property type="match status" value="1"/>
</dbReference>
<evidence type="ECO:0000256" key="3">
    <source>
        <dbReference type="ARBA" id="ARBA00022989"/>
    </source>
</evidence>
<dbReference type="AlphaFoldDB" id="A0A6A6IKC3"/>
<evidence type="ECO:0000313" key="9">
    <source>
        <dbReference type="EMBL" id="KAF2250010.1"/>
    </source>
</evidence>
<keyword evidence="3 7" id="KW-1133">Transmembrane helix</keyword>
<name>A0A6A6IKC3_9PLEO</name>
<evidence type="ECO:0000256" key="6">
    <source>
        <dbReference type="SAM" id="MobiDB-lite"/>
    </source>
</evidence>
<organism evidence="9 10">
    <name type="scientific">Trematosphaeria pertusa</name>
    <dbReference type="NCBI Taxonomy" id="390896"/>
    <lineage>
        <taxon>Eukaryota</taxon>
        <taxon>Fungi</taxon>
        <taxon>Dikarya</taxon>
        <taxon>Ascomycota</taxon>
        <taxon>Pezizomycotina</taxon>
        <taxon>Dothideomycetes</taxon>
        <taxon>Pleosporomycetidae</taxon>
        <taxon>Pleosporales</taxon>
        <taxon>Massarineae</taxon>
        <taxon>Trematosphaeriaceae</taxon>
        <taxon>Trematosphaeria</taxon>
    </lineage>
</organism>
<reference evidence="9" key="1">
    <citation type="journal article" date="2020" name="Stud. Mycol.">
        <title>101 Dothideomycetes genomes: a test case for predicting lifestyles and emergence of pathogens.</title>
        <authorList>
            <person name="Haridas S."/>
            <person name="Albert R."/>
            <person name="Binder M."/>
            <person name="Bloem J."/>
            <person name="Labutti K."/>
            <person name="Salamov A."/>
            <person name="Andreopoulos B."/>
            <person name="Baker S."/>
            <person name="Barry K."/>
            <person name="Bills G."/>
            <person name="Bluhm B."/>
            <person name="Cannon C."/>
            <person name="Castanera R."/>
            <person name="Culley D."/>
            <person name="Daum C."/>
            <person name="Ezra D."/>
            <person name="Gonzalez J."/>
            <person name="Henrissat B."/>
            <person name="Kuo A."/>
            <person name="Liang C."/>
            <person name="Lipzen A."/>
            <person name="Lutzoni F."/>
            <person name="Magnuson J."/>
            <person name="Mondo S."/>
            <person name="Nolan M."/>
            <person name="Ohm R."/>
            <person name="Pangilinan J."/>
            <person name="Park H.-J."/>
            <person name="Ramirez L."/>
            <person name="Alfaro M."/>
            <person name="Sun H."/>
            <person name="Tritt A."/>
            <person name="Yoshinaga Y."/>
            <person name="Zwiers L.-H."/>
            <person name="Turgeon B."/>
            <person name="Goodwin S."/>
            <person name="Spatafora J."/>
            <person name="Crous P."/>
            <person name="Grigoriev I."/>
        </authorList>
    </citation>
    <scope>NUCLEOTIDE SEQUENCE</scope>
    <source>
        <strain evidence="9">CBS 122368</strain>
    </source>
</reference>
<keyword evidence="10" id="KW-1185">Reference proteome</keyword>
<comment type="similarity">
    <text evidence="5">Belongs to the SAT4 family.</text>
</comment>
<dbReference type="GeneID" id="54579113"/>
<feature type="transmembrane region" description="Helical" evidence="7">
    <location>
        <begin position="110"/>
        <end position="127"/>
    </location>
</feature>
<evidence type="ECO:0000256" key="5">
    <source>
        <dbReference type="ARBA" id="ARBA00038359"/>
    </source>
</evidence>
<protein>
    <recommendedName>
        <fullName evidence="8">Rhodopsin domain-containing protein</fullName>
    </recommendedName>
</protein>
<dbReference type="RefSeq" id="XP_033685014.1">
    <property type="nucleotide sequence ID" value="XM_033825783.1"/>
</dbReference>
<feature type="transmembrane region" description="Helical" evidence="7">
    <location>
        <begin position="139"/>
        <end position="165"/>
    </location>
</feature>
<dbReference type="EMBL" id="ML987194">
    <property type="protein sequence ID" value="KAF2250010.1"/>
    <property type="molecule type" value="Genomic_DNA"/>
</dbReference>
<comment type="subcellular location">
    <subcellularLocation>
        <location evidence="1">Membrane</location>
        <topology evidence="1">Multi-pass membrane protein</topology>
    </subcellularLocation>
</comment>
<evidence type="ECO:0000256" key="2">
    <source>
        <dbReference type="ARBA" id="ARBA00022692"/>
    </source>
</evidence>
<dbReference type="InterPro" id="IPR052337">
    <property type="entry name" value="SAT4-like"/>
</dbReference>
<feature type="transmembrane region" description="Helical" evidence="7">
    <location>
        <begin position="258"/>
        <end position="278"/>
    </location>
</feature>
<feature type="transmembrane region" description="Helical" evidence="7">
    <location>
        <begin position="185"/>
        <end position="207"/>
    </location>
</feature>
<sequence length="327" mass="36178">MASQSANPTFAPAYFEEDRGPIARGTAIAFIVLEVTIVTLRFVSRRLIRAKLGLDDYLVFPALLFCLGLCILAIIETYIAGIGRHLDVLAVSNPSAITNWSKCGYAIEELYCVAVVFPKLSILASYLRIFLIQRYRYSAYILGGIIVASGFAGVVASLASCHPFSARWKGVEYAYFHCIDTVAYWRWISLPNIVTDVVMLVLPLPVIWGLRMSKKERAALTFIFITGSMGLVTSIIRFTIFFNVKALIYDGTFVSAELAIWSLVEPGIYLVAACLPTLRPLILKLFSGVRAVKSTSNNSSGPSGIQLEWRQQRGNDQRSDEDSILGH</sequence>